<dbReference type="GO" id="GO:0044781">
    <property type="term" value="P:bacterial-type flagellum organization"/>
    <property type="evidence" value="ECO:0007669"/>
    <property type="project" value="InterPro"/>
</dbReference>
<dbReference type="EMBL" id="SMAK01000011">
    <property type="protein sequence ID" value="TCT06464.1"/>
    <property type="molecule type" value="Genomic_DNA"/>
</dbReference>
<sequence length="122" mass="13752">MHNSAAQVYGRTAQQTVSPRDLEADLLMKAAAKLQRVFDDWGNRRCELDEALLYNRKLWTIFVSSATRPEHPLPGPVKQNITSLSMFIFNRTISIQSDPRPDKLPSLITINREIAAGLRSSS</sequence>
<protein>
    <submittedName>
        <fullName evidence="1">Flagellar protein FlaF</fullName>
    </submittedName>
</protein>
<name>A0A4R3M083_9HYPH</name>
<evidence type="ECO:0000313" key="2">
    <source>
        <dbReference type="Proteomes" id="UP000295678"/>
    </source>
</evidence>
<keyword evidence="1" id="KW-0282">Flagellum</keyword>
<proteinExistence type="predicted"/>
<dbReference type="OrthoDB" id="8563081at2"/>
<organism evidence="1 2">
    <name type="scientific">Tepidamorphus gemmatus</name>
    <dbReference type="NCBI Taxonomy" id="747076"/>
    <lineage>
        <taxon>Bacteria</taxon>
        <taxon>Pseudomonadati</taxon>
        <taxon>Pseudomonadota</taxon>
        <taxon>Alphaproteobacteria</taxon>
        <taxon>Hyphomicrobiales</taxon>
        <taxon>Tepidamorphaceae</taxon>
        <taxon>Tepidamorphus</taxon>
    </lineage>
</organism>
<dbReference type="InterPro" id="IPR010845">
    <property type="entry name" value="FlaF"/>
</dbReference>
<reference evidence="1 2" key="1">
    <citation type="submission" date="2019-03" db="EMBL/GenBank/DDBJ databases">
        <title>Genomic Encyclopedia of Type Strains, Phase IV (KMG-IV): sequencing the most valuable type-strain genomes for metagenomic binning, comparative biology and taxonomic classification.</title>
        <authorList>
            <person name="Goeker M."/>
        </authorList>
    </citation>
    <scope>NUCLEOTIDE SEQUENCE [LARGE SCALE GENOMIC DNA]</scope>
    <source>
        <strain evidence="1 2">DSM 19345</strain>
    </source>
</reference>
<evidence type="ECO:0000313" key="1">
    <source>
        <dbReference type="EMBL" id="TCT06464.1"/>
    </source>
</evidence>
<keyword evidence="2" id="KW-1185">Reference proteome</keyword>
<gene>
    <name evidence="1" type="ORF">EDC22_11147</name>
</gene>
<keyword evidence="1" id="KW-0966">Cell projection</keyword>
<dbReference type="AlphaFoldDB" id="A0A4R3M083"/>
<dbReference type="Pfam" id="PF07309">
    <property type="entry name" value="FlaF"/>
    <property type="match status" value="1"/>
</dbReference>
<dbReference type="Proteomes" id="UP000295678">
    <property type="component" value="Unassembled WGS sequence"/>
</dbReference>
<dbReference type="NCBIfam" id="NF009435">
    <property type="entry name" value="PRK12794.1"/>
    <property type="match status" value="1"/>
</dbReference>
<accession>A0A4R3M083</accession>
<keyword evidence="1" id="KW-0969">Cilium</keyword>
<comment type="caution">
    <text evidence="1">The sequence shown here is derived from an EMBL/GenBank/DDBJ whole genome shotgun (WGS) entry which is preliminary data.</text>
</comment>